<dbReference type="Pfam" id="PF06629">
    <property type="entry name" value="MipA"/>
    <property type="match status" value="1"/>
</dbReference>
<dbReference type="EMBL" id="JRYB01000001">
    <property type="protein sequence ID" value="OIJ43372.1"/>
    <property type="molecule type" value="Genomic_DNA"/>
</dbReference>
<reference evidence="7 8" key="1">
    <citation type="submission" date="2014-10" db="EMBL/GenBank/DDBJ databases">
        <authorList>
            <person name="Seo M.-J."/>
            <person name="Seok Y.J."/>
            <person name="Cha I.-T."/>
        </authorList>
    </citation>
    <scope>NUCLEOTIDE SEQUENCE [LARGE SCALE GENOMIC DNA]</scope>
    <source>
        <strain evidence="7 8">NEU</strain>
    </source>
</reference>
<comment type="caution">
    <text evidence="7">The sequence shown here is derived from an EMBL/GenBank/DDBJ whole genome shotgun (WGS) entry which is preliminary data.</text>
</comment>
<dbReference type="GO" id="GO:0009279">
    <property type="term" value="C:cell outer membrane"/>
    <property type="evidence" value="ECO:0007669"/>
    <property type="project" value="UniProtKB-SubCell"/>
</dbReference>
<evidence type="ECO:0000256" key="1">
    <source>
        <dbReference type="ARBA" id="ARBA00004442"/>
    </source>
</evidence>
<proteinExistence type="inferred from homology"/>
<keyword evidence="5" id="KW-0998">Cell outer membrane</keyword>
<keyword evidence="4" id="KW-0472">Membrane</keyword>
<evidence type="ECO:0000313" key="7">
    <source>
        <dbReference type="EMBL" id="OIJ43372.1"/>
    </source>
</evidence>
<evidence type="ECO:0000256" key="4">
    <source>
        <dbReference type="ARBA" id="ARBA00023136"/>
    </source>
</evidence>
<sequence>MPTSPTSPRRHLARALRPAHMPLLAAMLCALPALAEPGAGTAAPSSWALGVGAITFDKAYAGIDREHLPLPFVQYENRWLSIAGPQVGFKLLELAPAPSHTLNLDLVVRYDGSGYDDDDIEDTPVLAGMRERKSGAWAGARIEWKSNWAVLSAEALGDASGNSEGRRFNLGVERTWHIGERMTITPRVTASWHDEKYVDYYYGVRADEARPGRAAYRGESGVNAEAGVRAMYAFDRRHSMFVDLEVARLADAIKDSPLVDRSTENRVLVGYLYRFR</sequence>
<keyword evidence="3 6" id="KW-0732">Signal</keyword>
<feature type="signal peptide" evidence="6">
    <location>
        <begin position="1"/>
        <end position="35"/>
    </location>
</feature>
<evidence type="ECO:0000256" key="3">
    <source>
        <dbReference type="ARBA" id="ARBA00022729"/>
    </source>
</evidence>
<organism evidence="7 8">
    <name type="scientific">Massilia timonae</name>
    <dbReference type="NCBI Taxonomy" id="47229"/>
    <lineage>
        <taxon>Bacteria</taxon>
        <taxon>Pseudomonadati</taxon>
        <taxon>Pseudomonadota</taxon>
        <taxon>Betaproteobacteria</taxon>
        <taxon>Burkholderiales</taxon>
        <taxon>Oxalobacteraceae</taxon>
        <taxon>Telluria group</taxon>
        <taxon>Massilia</taxon>
    </lineage>
</organism>
<evidence type="ECO:0000256" key="5">
    <source>
        <dbReference type="ARBA" id="ARBA00023237"/>
    </source>
</evidence>
<dbReference type="RefSeq" id="WP_071361458.1">
    <property type="nucleotide sequence ID" value="NZ_JRYB01000001.1"/>
</dbReference>
<gene>
    <name evidence="7" type="ORF">LO55_2183</name>
</gene>
<dbReference type="InterPro" id="IPR010583">
    <property type="entry name" value="MipA"/>
</dbReference>
<evidence type="ECO:0000256" key="6">
    <source>
        <dbReference type="SAM" id="SignalP"/>
    </source>
</evidence>
<comment type="similarity">
    <text evidence="2">Belongs to the MipA/OmpV family.</text>
</comment>
<accession>A0A1S2NG40</accession>
<name>A0A1S2NG40_9BURK</name>
<evidence type="ECO:0000256" key="2">
    <source>
        <dbReference type="ARBA" id="ARBA00005722"/>
    </source>
</evidence>
<dbReference type="Proteomes" id="UP000180246">
    <property type="component" value="Unassembled WGS sequence"/>
</dbReference>
<dbReference type="PANTHER" id="PTHR38776:SF1">
    <property type="entry name" value="MLTA-INTERACTING PROTEIN-RELATED"/>
    <property type="match status" value="1"/>
</dbReference>
<dbReference type="AlphaFoldDB" id="A0A1S2NG40"/>
<dbReference type="PANTHER" id="PTHR38776">
    <property type="entry name" value="MLTA-INTERACTING PROTEIN-RELATED"/>
    <property type="match status" value="1"/>
</dbReference>
<evidence type="ECO:0000313" key="8">
    <source>
        <dbReference type="Proteomes" id="UP000180246"/>
    </source>
</evidence>
<protein>
    <submittedName>
        <fullName evidence="7">MltA-interacting MipA family protein</fullName>
    </submittedName>
</protein>
<comment type="subcellular location">
    <subcellularLocation>
        <location evidence="1">Cell outer membrane</location>
    </subcellularLocation>
</comment>
<feature type="chain" id="PRO_5010366441" evidence="6">
    <location>
        <begin position="36"/>
        <end position="276"/>
    </location>
</feature>